<dbReference type="GO" id="GO:0004806">
    <property type="term" value="F:triacylglycerol lipase activity"/>
    <property type="evidence" value="ECO:0007669"/>
    <property type="project" value="InterPro"/>
</dbReference>
<keyword evidence="3" id="KW-0442">Lipid degradation</keyword>
<dbReference type="InterPro" id="IPR016035">
    <property type="entry name" value="Acyl_Trfase/lysoPLipase"/>
</dbReference>
<proteinExistence type="inferred from homology"/>
<dbReference type="InterPro" id="IPR002641">
    <property type="entry name" value="PNPLA_dom"/>
</dbReference>
<evidence type="ECO:0000256" key="6">
    <source>
        <dbReference type="SAM" id="Phobius"/>
    </source>
</evidence>
<feature type="non-terminal residue" evidence="8">
    <location>
        <position position="1"/>
    </location>
</feature>
<keyword evidence="6" id="KW-0812">Transmembrane</keyword>
<evidence type="ECO:0000256" key="1">
    <source>
        <dbReference type="ARBA" id="ARBA00006104"/>
    </source>
</evidence>
<feature type="domain" description="PNPLA" evidence="7">
    <location>
        <begin position="191"/>
        <end position="333"/>
    </location>
</feature>
<accession>A0A9N9IUI6</accession>
<dbReference type="SUPFAM" id="SSF52151">
    <property type="entry name" value="FabD/lysophospholipase-like"/>
    <property type="match status" value="1"/>
</dbReference>
<protein>
    <submittedName>
        <fullName evidence="8">19452_t:CDS:1</fullName>
    </submittedName>
</protein>
<organism evidence="8 9">
    <name type="scientific">Racocetra fulgida</name>
    <dbReference type="NCBI Taxonomy" id="60492"/>
    <lineage>
        <taxon>Eukaryota</taxon>
        <taxon>Fungi</taxon>
        <taxon>Fungi incertae sedis</taxon>
        <taxon>Mucoromycota</taxon>
        <taxon>Glomeromycotina</taxon>
        <taxon>Glomeromycetes</taxon>
        <taxon>Diversisporales</taxon>
        <taxon>Gigasporaceae</taxon>
        <taxon>Racocetra</taxon>
    </lineage>
</organism>
<keyword evidence="4" id="KW-0443">Lipid metabolism</keyword>
<dbReference type="PANTHER" id="PTHR14226">
    <property type="entry name" value="NEUROPATHY TARGET ESTERASE/SWISS CHEESE D.MELANOGASTER"/>
    <property type="match status" value="1"/>
</dbReference>
<comment type="caution">
    <text evidence="8">The sequence shown here is derived from an EMBL/GenBank/DDBJ whole genome shotgun (WGS) entry which is preliminary data.</text>
</comment>
<feature type="transmembrane region" description="Helical" evidence="6">
    <location>
        <begin position="185"/>
        <end position="204"/>
    </location>
</feature>
<name>A0A9N9IUI6_9GLOM</name>
<gene>
    <name evidence="8" type="ORF">RFULGI_LOCUS13552</name>
</gene>
<feature type="short sequence motif" description="GXSXG" evidence="5">
    <location>
        <begin position="222"/>
        <end position="226"/>
    </location>
</feature>
<comment type="similarity">
    <text evidence="1">Belongs to the PLPL family.</text>
</comment>
<evidence type="ECO:0000256" key="3">
    <source>
        <dbReference type="ARBA" id="ARBA00022963"/>
    </source>
</evidence>
<dbReference type="PROSITE" id="PS51635">
    <property type="entry name" value="PNPLA"/>
    <property type="match status" value="1"/>
</dbReference>
<keyword evidence="6" id="KW-1133">Transmembrane helix</keyword>
<evidence type="ECO:0000313" key="8">
    <source>
        <dbReference type="EMBL" id="CAG8750375.1"/>
    </source>
</evidence>
<evidence type="ECO:0000256" key="4">
    <source>
        <dbReference type="ARBA" id="ARBA00023098"/>
    </source>
</evidence>
<keyword evidence="6" id="KW-0472">Membrane</keyword>
<dbReference type="Proteomes" id="UP000789396">
    <property type="component" value="Unassembled WGS sequence"/>
</dbReference>
<dbReference type="AlphaFoldDB" id="A0A9N9IUI6"/>
<dbReference type="EMBL" id="CAJVPZ010036043">
    <property type="protein sequence ID" value="CAG8750375.1"/>
    <property type="molecule type" value="Genomic_DNA"/>
</dbReference>
<dbReference type="Gene3D" id="3.40.1090.10">
    <property type="entry name" value="Cytosolic phospholipase A2 catalytic domain"/>
    <property type="match status" value="1"/>
</dbReference>
<evidence type="ECO:0000256" key="2">
    <source>
        <dbReference type="ARBA" id="ARBA00022801"/>
    </source>
</evidence>
<dbReference type="InterPro" id="IPR021771">
    <property type="entry name" value="Triacylglycerol_lipase_N"/>
</dbReference>
<dbReference type="Pfam" id="PF11815">
    <property type="entry name" value="DUF3336"/>
    <property type="match status" value="1"/>
</dbReference>
<dbReference type="PANTHER" id="PTHR14226:SF66">
    <property type="entry name" value="TRIACYLGLYCEROL LIPASE PTL2"/>
    <property type="match status" value="1"/>
</dbReference>
<comment type="caution">
    <text evidence="5">Lacks conserved residue(s) required for the propagation of feature annotation.</text>
</comment>
<dbReference type="OrthoDB" id="15478at2759"/>
<evidence type="ECO:0000259" key="7">
    <source>
        <dbReference type="PROSITE" id="PS51635"/>
    </source>
</evidence>
<sequence length="333" mass="38066">SRKYSSKSKKHSQHTPDELSLEYIDENHIAAFEKALAEDPDKDLTEHIAAMSDFMPIHQNVKKKVKVPNGFEDLDSYLDYDSWKYEIPFGYYDFNLLQKVNLDLKNLKQGPTENLAMLKSALQHCVKNNFAGVENVRLYSQTYYGTKQIVEEYYDEAAESLDVLRTTKSLPFEEKRKLFRNTYKNYGRTALCLSGGACFGYYHLGVVKALFDADSLPTIITGTSAGALIAALVCVRTDDELAQVLKPELCQRLTACSEPFPKWLKRWWLTGARFDAKDWSRKVQWITKGGLTFREAYERTGRILNISVIPYDPHSPPKVLNYVTAPDCVIWSA</sequence>
<reference evidence="8" key="1">
    <citation type="submission" date="2021-06" db="EMBL/GenBank/DDBJ databases">
        <authorList>
            <person name="Kallberg Y."/>
            <person name="Tangrot J."/>
            <person name="Rosling A."/>
        </authorList>
    </citation>
    <scope>NUCLEOTIDE SEQUENCE</scope>
    <source>
        <strain evidence="8">IN212</strain>
    </source>
</reference>
<evidence type="ECO:0000256" key="5">
    <source>
        <dbReference type="PROSITE-ProRule" id="PRU01161"/>
    </source>
</evidence>
<evidence type="ECO:0000313" key="9">
    <source>
        <dbReference type="Proteomes" id="UP000789396"/>
    </source>
</evidence>
<dbReference type="InterPro" id="IPR050301">
    <property type="entry name" value="NTE"/>
</dbReference>
<keyword evidence="2" id="KW-0378">Hydrolase</keyword>
<dbReference type="GO" id="GO:0006641">
    <property type="term" value="P:triglyceride metabolic process"/>
    <property type="evidence" value="ECO:0007669"/>
    <property type="project" value="UniProtKB-ARBA"/>
</dbReference>
<dbReference type="GO" id="GO:0016042">
    <property type="term" value="P:lipid catabolic process"/>
    <property type="evidence" value="ECO:0007669"/>
    <property type="project" value="UniProtKB-KW"/>
</dbReference>
<feature type="non-terminal residue" evidence="8">
    <location>
        <position position="333"/>
    </location>
</feature>
<keyword evidence="9" id="KW-1185">Reference proteome</keyword>
<feature type="transmembrane region" description="Helical" evidence="6">
    <location>
        <begin position="216"/>
        <end position="235"/>
    </location>
</feature>
<dbReference type="Pfam" id="PF01734">
    <property type="entry name" value="Patatin"/>
    <property type="match status" value="1"/>
</dbReference>